<keyword evidence="5 6" id="KW-0472">Membrane</keyword>
<evidence type="ECO:0000313" key="9">
    <source>
        <dbReference type="Proteomes" id="UP000076038"/>
    </source>
</evidence>
<name>A0A143QFL9_RHOFA</name>
<evidence type="ECO:0000256" key="4">
    <source>
        <dbReference type="ARBA" id="ARBA00022989"/>
    </source>
</evidence>
<dbReference type="InterPro" id="IPR007267">
    <property type="entry name" value="GtrA_DPMS_TM"/>
</dbReference>
<dbReference type="KEGG" id="rhs:A3Q41_00370"/>
<dbReference type="EMBL" id="CP015220">
    <property type="protein sequence ID" value="AMY21694.1"/>
    <property type="molecule type" value="Genomic_DNA"/>
</dbReference>
<accession>A0A143QFL9</accession>
<evidence type="ECO:0000259" key="7">
    <source>
        <dbReference type="Pfam" id="PF04138"/>
    </source>
</evidence>
<dbReference type="GO" id="GO:0000271">
    <property type="term" value="P:polysaccharide biosynthetic process"/>
    <property type="evidence" value="ECO:0007669"/>
    <property type="project" value="InterPro"/>
</dbReference>
<dbReference type="AlphaFoldDB" id="A0A143QFL9"/>
<feature type="domain" description="GtrA/DPMS transmembrane" evidence="7">
    <location>
        <begin position="27"/>
        <end position="157"/>
    </location>
</feature>
<feature type="transmembrane region" description="Helical" evidence="6">
    <location>
        <begin position="56"/>
        <end position="73"/>
    </location>
</feature>
<reference evidence="9" key="2">
    <citation type="submission" date="2016-04" db="EMBL/GenBank/DDBJ databases">
        <title>Complete Genome and Plasmid Sequences for Rhodococcus fascians D188 and Draft Sequences for Rhodococcus spp. Isolates PBTS 1 and PBTS 2.</title>
        <authorList>
            <person name="Stamer R."/>
            <person name="Vereecke D."/>
            <person name="Zhang Y."/>
            <person name="Schilkey F."/>
            <person name="Devitt N."/>
            <person name="Randall J."/>
        </authorList>
    </citation>
    <scope>NUCLEOTIDE SEQUENCE [LARGE SCALE GENOMIC DNA]</scope>
    <source>
        <strain evidence="9">PBTS2</strain>
    </source>
</reference>
<keyword evidence="9" id="KW-1185">Reference proteome</keyword>
<keyword evidence="4 6" id="KW-1133">Transmembrane helix</keyword>
<comment type="similarity">
    <text evidence="2">Belongs to the GtrA family.</text>
</comment>
<sequence>MHVSDRLTDHVPERWLAPLVRHAEALKFLIVGAITFVVTVVLFFGLKWTILQDKPVTANVLAVLIATIVSYVLNREWSFTARGGRGRHHEAALFFAVAGTGLAINQLPLWVSSYVLDLRAPNVSFITENIADFVSGSIVGTLLATAFRWWAMRKFVFPEPVNVVPDEVALTVYGGRHGDH</sequence>
<feature type="transmembrane region" description="Helical" evidence="6">
    <location>
        <begin position="28"/>
        <end position="50"/>
    </location>
</feature>
<keyword evidence="3 6" id="KW-0812">Transmembrane</keyword>
<evidence type="ECO:0000313" key="8">
    <source>
        <dbReference type="EMBL" id="AMY21694.1"/>
    </source>
</evidence>
<gene>
    <name evidence="8" type="ORF">A3Q41_00370</name>
</gene>
<dbReference type="PANTHER" id="PTHR38459">
    <property type="entry name" value="PROPHAGE BACTOPRENOL-LINKED GLUCOSE TRANSLOCASE HOMOLOG"/>
    <property type="match status" value="1"/>
</dbReference>
<protein>
    <recommendedName>
        <fullName evidence="7">GtrA/DPMS transmembrane domain-containing protein</fullName>
    </recommendedName>
</protein>
<dbReference type="GO" id="GO:0005886">
    <property type="term" value="C:plasma membrane"/>
    <property type="evidence" value="ECO:0007669"/>
    <property type="project" value="TreeGrafter"/>
</dbReference>
<dbReference type="RefSeq" id="WP_063216081.1">
    <property type="nucleotide sequence ID" value="NZ_CP015220.1"/>
</dbReference>
<dbReference type="Proteomes" id="UP000076038">
    <property type="component" value="Chromosome"/>
</dbReference>
<dbReference type="OrthoDB" id="9807815at2"/>
<evidence type="ECO:0000256" key="3">
    <source>
        <dbReference type="ARBA" id="ARBA00022692"/>
    </source>
</evidence>
<comment type="subcellular location">
    <subcellularLocation>
        <location evidence="1">Membrane</location>
        <topology evidence="1">Multi-pass membrane protein</topology>
    </subcellularLocation>
</comment>
<dbReference type="PATRIC" id="fig|1653479.3.peg.370"/>
<evidence type="ECO:0000256" key="6">
    <source>
        <dbReference type="SAM" id="Phobius"/>
    </source>
</evidence>
<dbReference type="PANTHER" id="PTHR38459:SF1">
    <property type="entry name" value="PROPHAGE BACTOPRENOL-LINKED GLUCOSE TRANSLOCASE HOMOLOG"/>
    <property type="match status" value="1"/>
</dbReference>
<proteinExistence type="inferred from homology"/>
<dbReference type="InterPro" id="IPR051401">
    <property type="entry name" value="GtrA_CellWall_Glycosyl"/>
</dbReference>
<organism evidence="8 9">
    <name type="scientific">Rhodococcoides fascians</name>
    <name type="common">Rhodococcus fascians</name>
    <dbReference type="NCBI Taxonomy" id="1828"/>
    <lineage>
        <taxon>Bacteria</taxon>
        <taxon>Bacillati</taxon>
        <taxon>Actinomycetota</taxon>
        <taxon>Actinomycetes</taxon>
        <taxon>Mycobacteriales</taxon>
        <taxon>Nocardiaceae</taxon>
        <taxon>Rhodococcoides</taxon>
    </lineage>
</organism>
<feature type="transmembrane region" description="Helical" evidence="6">
    <location>
        <begin position="93"/>
        <end position="113"/>
    </location>
</feature>
<dbReference type="Pfam" id="PF04138">
    <property type="entry name" value="GtrA_DPMS_TM"/>
    <property type="match status" value="1"/>
</dbReference>
<evidence type="ECO:0000256" key="5">
    <source>
        <dbReference type="ARBA" id="ARBA00023136"/>
    </source>
</evidence>
<evidence type="ECO:0000256" key="2">
    <source>
        <dbReference type="ARBA" id="ARBA00009399"/>
    </source>
</evidence>
<reference evidence="8 9" key="1">
    <citation type="journal article" date="2016" name="Genome Announc.">
        <title>Complete Genome and Plasmid Sequences for Rhodococcus fascians D188 and Draft Sequences for Rhodococcus Isolates PBTS 1 and PBTS 2.</title>
        <authorList>
            <person name="Stamler R.A."/>
            <person name="Vereecke D."/>
            <person name="Zhang Y."/>
            <person name="Schilkey F."/>
            <person name="Devitt N."/>
            <person name="Randall J.J."/>
        </authorList>
    </citation>
    <scope>NUCLEOTIDE SEQUENCE [LARGE SCALE GENOMIC DNA]</scope>
    <source>
        <strain evidence="8 9">PBTS2</strain>
    </source>
</reference>
<feature type="transmembrane region" description="Helical" evidence="6">
    <location>
        <begin position="133"/>
        <end position="151"/>
    </location>
</feature>
<evidence type="ECO:0000256" key="1">
    <source>
        <dbReference type="ARBA" id="ARBA00004141"/>
    </source>
</evidence>